<organism evidence="2 3">
    <name type="scientific">Bathymodiolus azoricus thioautotrophic gill symbiont</name>
    <dbReference type="NCBI Taxonomy" id="235205"/>
    <lineage>
        <taxon>Bacteria</taxon>
        <taxon>Pseudomonadati</taxon>
        <taxon>Pseudomonadota</taxon>
        <taxon>Gammaproteobacteria</taxon>
        <taxon>sulfur-oxidizing symbionts</taxon>
    </lineage>
</organism>
<name>A0A1H6M1T3_9GAMM</name>
<evidence type="ECO:0000313" key="3">
    <source>
        <dbReference type="Proteomes" id="UP000198988"/>
    </source>
</evidence>
<evidence type="ECO:0000313" key="2">
    <source>
        <dbReference type="EMBL" id="SEH91330.1"/>
    </source>
</evidence>
<reference evidence="3" key="1">
    <citation type="submission" date="2016-06" db="EMBL/GenBank/DDBJ databases">
        <authorList>
            <person name="Petersen J."/>
            <person name="Sayavedra L."/>
        </authorList>
    </citation>
    <scope>NUCLEOTIDE SEQUENCE [LARGE SCALE GENOMIC DNA]</scope>
    <source>
        <strain evidence="3">BazSymA</strain>
    </source>
</reference>
<feature type="transmembrane region" description="Helical" evidence="1">
    <location>
        <begin position="21"/>
        <end position="41"/>
    </location>
</feature>
<keyword evidence="1" id="KW-1133">Transmembrane helix</keyword>
<proteinExistence type="predicted"/>
<sequence>MSDRYLARKSSAESTAIFLPFGSTLVLTSLTLTLALLIPLFCNLDRSFIAYSPFKSQGTKLTFLTLESSPVACSIVLIYSAISSILLSTILPNSPCALIITLRSPFGI</sequence>
<gene>
    <name evidence="2" type="ORF">BAZSYMA_ACONTIG45939_0</name>
</gene>
<keyword evidence="1" id="KW-0472">Membrane</keyword>
<evidence type="ECO:0000256" key="1">
    <source>
        <dbReference type="SAM" id="Phobius"/>
    </source>
</evidence>
<feature type="transmembrane region" description="Helical" evidence="1">
    <location>
        <begin position="61"/>
        <end position="82"/>
    </location>
</feature>
<accession>A0A1H6M1T3</accession>
<dbReference type="AlphaFoldDB" id="A0A1H6M1T3"/>
<dbReference type="Proteomes" id="UP000198988">
    <property type="component" value="Unassembled WGS sequence"/>
</dbReference>
<keyword evidence="1" id="KW-0812">Transmembrane</keyword>
<dbReference type="EMBL" id="CDSC02000317">
    <property type="protein sequence ID" value="SEH91330.1"/>
    <property type="molecule type" value="Genomic_DNA"/>
</dbReference>
<protein>
    <submittedName>
        <fullName evidence="2">Membrane protein</fullName>
    </submittedName>
</protein>